<dbReference type="EMBL" id="SODU01000002">
    <property type="protein sequence ID" value="TDW89520.1"/>
    <property type="molecule type" value="Genomic_DNA"/>
</dbReference>
<comment type="caution">
    <text evidence="1">The sequence shown here is derived from an EMBL/GenBank/DDBJ whole genome shotgun (WGS) entry which is preliminary data.</text>
</comment>
<dbReference type="Pfam" id="PF13376">
    <property type="entry name" value="OmdA"/>
    <property type="match status" value="1"/>
</dbReference>
<dbReference type="RefSeq" id="WP_134129886.1">
    <property type="nucleotide sequence ID" value="NZ_SODU01000002.1"/>
</dbReference>
<gene>
    <name evidence="1" type="ORF">EV137_3315</name>
</gene>
<accession>A0ABY2FEM8</accession>
<evidence type="ECO:0000313" key="1">
    <source>
        <dbReference type="EMBL" id="TDW89520.1"/>
    </source>
</evidence>
<name>A0ABY2FEM8_9ACTN</name>
<proteinExistence type="predicted"/>
<dbReference type="Proteomes" id="UP000295060">
    <property type="component" value="Unassembled WGS sequence"/>
</dbReference>
<evidence type="ECO:0000313" key="2">
    <source>
        <dbReference type="Proteomes" id="UP000295060"/>
    </source>
</evidence>
<organism evidence="1 2">
    <name type="scientific">Kribbella pratensis</name>
    <dbReference type="NCBI Taxonomy" id="2512112"/>
    <lineage>
        <taxon>Bacteria</taxon>
        <taxon>Bacillati</taxon>
        <taxon>Actinomycetota</taxon>
        <taxon>Actinomycetes</taxon>
        <taxon>Propionibacteriales</taxon>
        <taxon>Kribbellaceae</taxon>
        <taxon>Kribbella</taxon>
    </lineage>
</organism>
<keyword evidence="2" id="KW-1185">Reference proteome</keyword>
<reference evidence="1 2" key="1">
    <citation type="submission" date="2019-03" db="EMBL/GenBank/DDBJ databases">
        <title>Genomic Encyclopedia of Type Strains, Phase III (KMG-III): the genomes of soil and plant-associated and newly described type strains.</title>
        <authorList>
            <person name="Whitman W."/>
        </authorList>
    </citation>
    <scope>NUCLEOTIDE SEQUENCE [LARGE SCALE GENOMIC DNA]</scope>
    <source>
        <strain evidence="1 2">VKMAc-2574</strain>
    </source>
</reference>
<protein>
    <submittedName>
        <fullName evidence="1">Uncharacterized protein YdeI (YjbR/CyaY-like superfamily)</fullName>
    </submittedName>
</protein>
<sequence length="194" mass="21994">MTAELIVVDAAAWRSWLREHHQDSDGVWLVLAKKNVTMPTSLTYDEALEEALCHGWIDGQRRGRNEQTFVQRYTPRRARSMWSKRNVGLIARLEQEGRMRAAGRAEVERAKADGRWDNAYGGAGALEIPDDLAAALAAEPTAQAMFEILTKANRFAVVFRVNDAKRPETRAKRIALYVEQLARGETIYPQKRTL</sequence>